<sequence>MLYGPTYEEQTWMPREKSWRNLRGMRAFPPGAASTGVRHAQRAEVFRAALEQSEQLFRAAEMVGPETRPMLLFYGLSQAGRALAAASPELPAAEAGRQPWQLKGHGIETIPQGPLKDITVTPPKTPNPHGATSFDGVAQALGCEGLPRRGARLGDLWAALPDTRYVPLEDAPPYPALYVQTQSPYAPPLRSGWSTVDLSGCPQSLADITDKSVQEQRISEFLSHYPTLDGWRFQPPDGAGRPDTSHTTPGSLPKTLYVPRHPNPHTPVESLLATPYRGGIHYLLPAIPGNRKPLHPLLIWWGVLYGLASVARYEPQNWSKSINIDKKSDRTANAIEHLLEMALSAIPELITRELHRLLG</sequence>
<gene>
    <name evidence="2" type="ORF">GCM10010394_70770</name>
</gene>
<keyword evidence="3" id="KW-1185">Reference proteome</keyword>
<dbReference type="EMBL" id="BAAACA010000066">
    <property type="protein sequence ID" value="GAA0629240.1"/>
    <property type="molecule type" value="Genomic_DNA"/>
</dbReference>
<feature type="region of interest" description="Disordered" evidence="1">
    <location>
        <begin position="233"/>
        <end position="255"/>
    </location>
</feature>
<dbReference type="Pfam" id="PF14175">
    <property type="entry name" value="YaaC"/>
    <property type="match status" value="1"/>
</dbReference>
<dbReference type="InterPro" id="IPR026988">
    <property type="entry name" value="YaaC-like"/>
</dbReference>
<accession>A0ABP3S8U8</accession>
<evidence type="ECO:0000256" key="1">
    <source>
        <dbReference type="SAM" id="MobiDB-lite"/>
    </source>
</evidence>
<evidence type="ECO:0000313" key="3">
    <source>
        <dbReference type="Proteomes" id="UP001500668"/>
    </source>
</evidence>
<protein>
    <recommendedName>
        <fullName evidence="4">YaaC-like Protein</fullName>
    </recommendedName>
</protein>
<proteinExistence type="predicted"/>
<dbReference type="RefSeq" id="WP_344081760.1">
    <property type="nucleotide sequence ID" value="NZ_BAAACA010000066.1"/>
</dbReference>
<name>A0ABP3S8U8_9ACTN</name>
<reference evidence="3" key="1">
    <citation type="journal article" date="2019" name="Int. J. Syst. Evol. Microbiol.">
        <title>The Global Catalogue of Microorganisms (GCM) 10K type strain sequencing project: providing services to taxonomists for standard genome sequencing and annotation.</title>
        <authorList>
            <consortium name="The Broad Institute Genomics Platform"/>
            <consortium name="The Broad Institute Genome Sequencing Center for Infectious Disease"/>
            <person name="Wu L."/>
            <person name="Ma J."/>
        </authorList>
    </citation>
    <scope>NUCLEOTIDE SEQUENCE [LARGE SCALE GENOMIC DNA]</scope>
    <source>
        <strain evidence="3">JCM 5067</strain>
    </source>
</reference>
<organism evidence="2 3">
    <name type="scientific">Streptomyces crystallinus</name>
    <dbReference type="NCBI Taxonomy" id="68191"/>
    <lineage>
        <taxon>Bacteria</taxon>
        <taxon>Bacillati</taxon>
        <taxon>Actinomycetota</taxon>
        <taxon>Actinomycetes</taxon>
        <taxon>Kitasatosporales</taxon>
        <taxon>Streptomycetaceae</taxon>
        <taxon>Streptomyces</taxon>
    </lineage>
</organism>
<comment type="caution">
    <text evidence="2">The sequence shown here is derived from an EMBL/GenBank/DDBJ whole genome shotgun (WGS) entry which is preliminary data.</text>
</comment>
<evidence type="ECO:0008006" key="4">
    <source>
        <dbReference type="Google" id="ProtNLM"/>
    </source>
</evidence>
<evidence type="ECO:0000313" key="2">
    <source>
        <dbReference type="EMBL" id="GAA0629240.1"/>
    </source>
</evidence>
<dbReference type="Proteomes" id="UP001500668">
    <property type="component" value="Unassembled WGS sequence"/>
</dbReference>